<evidence type="ECO:0000313" key="2">
    <source>
        <dbReference type="EMBL" id="VUZ48087.1"/>
    </source>
</evidence>
<keyword evidence="3" id="KW-1185">Reference proteome</keyword>
<dbReference type="AlphaFoldDB" id="A0A564YLC4"/>
<dbReference type="Proteomes" id="UP000321570">
    <property type="component" value="Unassembled WGS sequence"/>
</dbReference>
<organism evidence="2 3">
    <name type="scientific">Hymenolepis diminuta</name>
    <name type="common">Rat tapeworm</name>
    <dbReference type="NCBI Taxonomy" id="6216"/>
    <lineage>
        <taxon>Eukaryota</taxon>
        <taxon>Metazoa</taxon>
        <taxon>Spiralia</taxon>
        <taxon>Lophotrochozoa</taxon>
        <taxon>Platyhelminthes</taxon>
        <taxon>Cestoda</taxon>
        <taxon>Eucestoda</taxon>
        <taxon>Cyclophyllidea</taxon>
        <taxon>Hymenolepididae</taxon>
        <taxon>Hymenolepis</taxon>
    </lineage>
</organism>
<feature type="region of interest" description="Disordered" evidence="1">
    <location>
        <begin position="1"/>
        <end position="25"/>
    </location>
</feature>
<evidence type="ECO:0000313" key="3">
    <source>
        <dbReference type="Proteomes" id="UP000321570"/>
    </source>
</evidence>
<protein>
    <submittedName>
        <fullName evidence="2">Uncharacterized protein</fullName>
    </submittedName>
</protein>
<gene>
    <name evidence="2" type="ORF">WMSIL1_LOCUS7511</name>
</gene>
<reference evidence="2 3" key="1">
    <citation type="submission" date="2019-07" db="EMBL/GenBank/DDBJ databases">
        <authorList>
            <person name="Jastrzebski P J."/>
            <person name="Paukszto L."/>
            <person name="Jastrzebski P J."/>
        </authorList>
    </citation>
    <scope>NUCLEOTIDE SEQUENCE [LARGE SCALE GENOMIC DNA]</scope>
    <source>
        <strain evidence="2 3">WMS-il1</strain>
    </source>
</reference>
<accession>A0A564YLC4</accession>
<dbReference type="EMBL" id="CABIJS010000277">
    <property type="protein sequence ID" value="VUZ48087.1"/>
    <property type="molecule type" value="Genomic_DNA"/>
</dbReference>
<feature type="compositionally biased region" description="Low complexity" evidence="1">
    <location>
        <begin position="10"/>
        <end position="21"/>
    </location>
</feature>
<sequence>MDGILRRHSIPIASSSMPSSSTGPKGLTSEYVSSCFNLLSIVNYVQRQSFCLSPFALRIRERLAIFAALNNAGVEIYISL</sequence>
<name>A0A564YLC4_HYMDI</name>
<evidence type="ECO:0000256" key="1">
    <source>
        <dbReference type="SAM" id="MobiDB-lite"/>
    </source>
</evidence>
<proteinExistence type="predicted"/>